<reference evidence="2" key="1">
    <citation type="submission" date="2020-06" db="EMBL/GenBank/DDBJ databases">
        <authorList>
            <consortium name="Plant Systems Biology data submission"/>
        </authorList>
    </citation>
    <scope>NUCLEOTIDE SEQUENCE</scope>
    <source>
        <strain evidence="2">D6</strain>
    </source>
</reference>
<dbReference type="AlphaFoldDB" id="A0A9N8E1F6"/>
<dbReference type="Proteomes" id="UP001153069">
    <property type="component" value="Unassembled WGS sequence"/>
</dbReference>
<feature type="transmembrane region" description="Helical" evidence="1">
    <location>
        <begin position="202"/>
        <end position="221"/>
    </location>
</feature>
<feature type="transmembrane region" description="Helical" evidence="1">
    <location>
        <begin position="438"/>
        <end position="458"/>
    </location>
</feature>
<protein>
    <recommendedName>
        <fullName evidence="4">Transmembrane protein</fullName>
    </recommendedName>
</protein>
<feature type="transmembrane region" description="Helical" evidence="1">
    <location>
        <begin position="378"/>
        <end position="398"/>
    </location>
</feature>
<accession>A0A9N8E1F6</accession>
<gene>
    <name evidence="2" type="ORF">SEMRO_451_G145650.1</name>
</gene>
<dbReference type="EMBL" id="CAICTM010000450">
    <property type="protein sequence ID" value="CAB9510751.1"/>
    <property type="molecule type" value="Genomic_DNA"/>
</dbReference>
<dbReference type="OrthoDB" id="56606at2759"/>
<dbReference type="PROSITE" id="PS51257">
    <property type="entry name" value="PROKAR_LIPOPROTEIN"/>
    <property type="match status" value="1"/>
</dbReference>
<name>A0A9N8E1F6_9STRA</name>
<keyword evidence="1" id="KW-0472">Membrane</keyword>
<keyword evidence="1" id="KW-1133">Transmembrane helix</keyword>
<keyword evidence="3" id="KW-1185">Reference proteome</keyword>
<evidence type="ECO:0000313" key="3">
    <source>
        <dbReference type="Proteomes" id="UP001153069"/>
    </source>
</evidence>
<comment type="caution">
    <text evidence="2">The sequence shown here is derived from an EMBL/GenBank/DDBJ whole genome shotgun (WGS) entry which is preliminary data.</text>
</comment>
<proteinExistence type="predicted"/>
<evidence type="ECO:0000256" key="1">
    <source>
        <dbReference type="SAM" id="Phobius"/>
    </source>
</evidence>
<feature type="transmembrane region" description="Helical" evidence="1">
    <location>
        <begin position="151"/>
        <end position="171"/>
    </location>
</feature>
<sequence>MNQKLCIILTRLLTVAAFAASIFACFFPLHTITVNEHPWVSHLFDISCEELTRENREYCETSYNTRHYTLWRSTGNFFSIQDWDGGVLCGSRENFEMPSETNPDIAVLTVENLGKCSNVAAFVAMTFTILTCSFAAFVAIYITVLVHDHDFILQMLLAFTTAYSAIAIAVYCLEINPLRLKTTFCDSQTLFEHCEQKMGVGFWFQVGTISLSFVALVLTFARGSSKSIQLEEKAPEPGAHHSVPFYKSLHFYVHLVRFSELAILIIGLVSTWTIVRTTLPETTNTTTSNDNLLSHAFAGKGGQMETEINLWQGLFCHPFGARLFLWSVVLDHHEDSELETFGHCESKDIFHVQLGMIMATVSAITAMTFQKDAKSMPLAYLVGFIMHFMSMVKLIWAITEFMLGVYPGRSNIDPSYCSRWTSFVPTGGTCDIDIGPGLWLAGGALAAVAISFLGEVTLQRNTEYSVVTAFWTLIGRVRQGRIADLANSASEHSLDVDGTVAR</sequence>
<organism evidence="2 3">
    <name type="scientific">Seminavis robusta</name>
    <dbReference type="NCBI Taxonomy" id="568900"/>
    <lineage>
        <taxon>Eukaryota</taxon>
        <taxon>Sar</taxon>
        <taxon>Stramenopiles</taxon>
        <taxon>Ochrophyta</taxon>
        <taxon>Bacillariophyta</taxon>
        <taxon>Bacillariophyceae</taxon>
        <taxon>Bacillariophycidae</taxon>
        <taxon>Naviculales</taxon>
        <taxon>Naviculaceae</taxon>
        <taxon>Seminavis</taxon>
    </lineage>
</organism>
<evidence type="ECO:0000313" key="2">
    <source>
        <dbReference type="EMBL" id="CAB9510751.1"/>
    </source>
</evidence>
<evidence type="ECO:0008006" key="4">
    <source>
        <dbReference type="Google" id="ProtNLM"/>
    </source>
</evidence>
<keyword evidence="1" id="KW-0812">Transmembrane</keyword>
<feature type="transmembrane region" description="Helical" evidence="1">
    <location>
        <begin position="255"/>
        <end position="275"/>
    </location>
</feature>
<feature type="transmembrane region" description="Helical" evidence="1">
    <location>
        <begin position="119"/>
        <end position="144"/>
    </location>
</feature>